<dbReference type="GO" id="GO:0036149">
    <property type="term" value="P:phosphatidylinositol acyl-chain remodeling"/>
    <property type="evidence" value="ECO:0007669"/>
    <property type="project" value="TreeGrafter"/>
</dbReference>
<keyword evidence="2" id="KW-0444">Lipid biosynthesis</keyword>
<dbReference type="SUPFAM" id="SSF69593">
    <property type="entry name" value="Glycerol-3-phosphate (1)-acyltransferase"/>
    <property type="match status" value="1"/>
</dbReference>
<evidence type="ECO:0000256" key="4">
    <source>
        <dbReference type="ARBA" id="ARBA00023209"/>
    </source>
</evidence>
<keyword evidence="4" id="KW-0443">Lipid metabolism</keyword>
<evidence type="ECO:0000256" key="1">
    <source>
        <dbReference type="ARBA" id="ARBA00008655"/>
    </source>
</evidence>
<evidence type="ECO:0000256" key="7">
    <source>
        <dbReference type="SAM" id="Phobius"/>
    </source>
</evidence>
<keyword evidence="5" id="KW-1208">Phospholipid metabolism</keyword>
<name>A0A2D4M9X0_9SAUR</name>
<dbReference type="AlphaFoldDB" id="A0A2D4M9X0"/>
<evidence type="ECO:0000256" key="6">
    <source>
        <dbReference type="ARBA" id="ARBA00023315"/>
    </source>
</evidence>
<comment type="similarity">
    <text evidence="1">Belongs to the 1-acyl-sn-glycerol-3-phosphate acyltransferase family.</text>
</comment>
<dbReference type="PANTHER" id="PTHR10983">
    <property type="entry name" value="1-ACYLGLYCEROL-3-PHOSPHATE ACYLTRANSFERASE-RELATED"/>
    <property type="match status" value="1"/>
</dbReference>
<keyword evidence="7" id="KW-0812">Transmembrane</keyword>
<dbReference type="GO" id="GO:0016746">
    <property type="term" value="F:acyltransferase activity"/>
    <property type="evidence" value="ECO:0007669"/>
    <property type="project" value="UniProtKB-KW"/>
</dbReference>
<dbReference type="GO" id="GO:0008654">
    <property type="term" value="P:phospholipid biosynthetic process"/>
    <property type="evidence" value="ECO:0007669"/>
    <property type="project" value="UniProtKB-KW"/>
</dbReference>
<dbReference type="GO" id="GO:0005783">
    <property type="term" value="C:endoplasmic reticulum"/>
    <property type="evidence" value="ECO:0007669"/>
    <property type="project" value="TreeGrafter"/>
</dbReference>
<keyword evidence="7" id="KW-0472">Membrane</keyword>
<dbReference type="PANTHER" id="PTHR10983:SF73">
    <property type="entry name" value="1-ACYL-SN-GLYCEROL-3-PHOSPHATE ACYLTRANSFERASE EPSILON"/>
    <property type="match status" value="1"/>
</dbReference>
<organism evidence="9">
    <name type="scientific">Micrurus spixii</name>
    <name type="common">Amazon coral snake</name>
    <dbReference type="NCBI Taxonomy" id="129469"/>
    <lineage>
        <taxon>Eukaryota</taxon>
        <taxon>Metazoa</taxon>
        <taxon>Chordata</taxon>
        <taxon>Craniata</taxon>
        <taxon>Vertebrata</taxon>
        <taxon>Euteleostomi</taxon>
        <taxon>Lepidosauria</taxon>
        <taxon>Squamata</taxon>
        <taxon>Bifurcata</taxon>
        <taxon>Unidentata</taxon>
        <taxon>Episquamata</taxon>
        <taxon>Toxicofera</taxon>
        <taxon>Serpentes</taxon>
        <taxon>Colubroidea</taxon>
        <taxon>Elapidae</taxon>
        <taxon>Elapinae</taxon>
        <taxon>Micrurus</taxon>
    </lineage>
</organism>
<keyword evidence="3" id="KW-0808">Transferase</keyword>
<feature type="transmembrane region" description="Helical" evidence="7">
    <location>
        <begin position="12"/>
        <end position="35"/>
    </location>
</feature>
<dbReference type="InterPro" id="IPR032098">
    <property type="entry name" value="Acyltransf_C"/>
</dbReference>
<accession>A0A2D4M9X0</accession>
<evidence type="ECO:0000256" key="3">
    <source>
        <dbReference type="ARBA" id="ARBA00022679"/>
    </source>
</evidence>
<reference evidence="9" key="2">
    <citation type="submission" date="2017-11" db="EMBL/GenBank/DDBJ databases">
        <title>Coralsnake Venomics: Analyses of Venom Gland Transcriptomes and Proteomes of Six Brazilian Taxa.</title>
        <authorList>
            <person name="Aird S.D."/>
            <person name="Jorge da Silva N."/>
            <person name="Qiu L."/>
            <person name="Villar-Briones A."/>
            <person name="Aparecida-Saddi V."/>
            <person name="Campos-Telles M.P."/>
            <person name="Grau M."/>
            <person name="Mikheyev A.S."/>
        </authorList>
    </citation>
    <scope>NUCLEOTIDE SEQUENCE</scope>
    <source>
        <tissue evidence="9">Venom_gland</tissue>
    </source>
</reference>
<evidence type="ECO:0000313" key="9">
    <source>
        <dbReference type="EMBL" id="LAB30167.1"/>
    </source>
</evidence>
<proteinExistence type="inferred from homology"/>
<keyword evidence="6" id="KW-0012">Acyltransferase</keyword>
<dbReference type="Pfam" id="PF16076">
    <property type="entry name" value="Acyltransf_C"/>
    <property type="match status" value="1"/>
</dbReference>
<feature type="domain" description="Acyltransferase C-terminal" evidence="8">
    <location>
        <begin position="153"/>
        <end position="225"/>
    </location>
</feature>
<dbReference type="EMBL" id="IACM01089648">
    <property type="protein sequence ID" value="LAB30167.1"/>
    <property type="molecule type" value="Transcribed_RNA"/>
</dbReference>
<reference evidence="9" key="1">
    <citation type="submission" date="2017-07" db="EMBL/GenBank/DDBJ databases">
        <authorList>
            <person name="Mikheyev A."/>
            <person name="Grau M."/>
        </authorList>
    </citation>
    <scope>NUCLEOTIDE SEQUENCE</scope>
    <source>
        <tissue evidence="9">Venom_gland</tissue>
    </source>
</reference>
<keyword evidence="7" id="KW-1133">Transmembrane helix</keyword>
<evidence type="ECO:0000259" key="8">
    <source>
        <dbReference type="Pfam" id="PF16076"/>
    </source>
</evidence>
<dbReference type="GO" id="GO:0005739">
    <property type="term" value="C:mitochondrion"/>
    <property type="evidence" value="ECO:0007669"/>
    <property type="project" value="TreeGrafter"/>
</dbReference>
<sequence length="266" mass="30967">MLLSLLLHTYSMRYVLPTAVMLGTAPTYILAWGAWRLLSALLPARFYHQVDDRLYTIYQSMVLFFFEHYTGVQIILYGDLPKNKENVVWISNHQCTGLPVLKHVLTPRVKATHIAIDSMKSYLDAVYDITIAYEGTIDHKGQRKSAPTMIDFLCKKCPRIHIYFERIELKDIPEEQIFMRRWLHERFKDKDKLLIEFYDAKDSKRRNRFPGKSVHSKLSLQKTVPSLLFLSGLTASMLLTESGRNLYIKTWIYGSLLGCLWVSIKA</sequence>
<evidence type="ECO:0000256" key="5">
    <source>
        <dbReference type="ARBA" id="ARBA00023264"/>
    </source>
</evidence>
<feature type="transmembrane region" description="Helical" evidence="7">
    <location>
        <begin position="55"/>
        <end position="77"/>
    </location>
</feature>
<protein>
    <recommendedName>
        <fullName evidence="8">Acyltransferase C-terminal domain-containing protein</fullName>
    </recommendedName>
</protein>
<evidence type="ECO:0000256" key="2">
    <source>
        <dbReference type="ARBA" id="ARBA00022516"/>
    </source>
</evidence>
<keyword evidence="4" id="KW-0594">Phospholipid biosynthesis</keyword>